<evidence type="ECO:0000259" key="1">
    <source>
        <dbReference type="Pfam" id="PF08044"/>
    </source>
</evidence>
<accession>A0ABW9FZL6</accession>
<feature type="domain" description="DUF1707" evidence="1">
    <location>
        <begin position="14"/>
        <end position="66"/>
    </location>
</feature>
<organism evidence="2 3">
    <name type="scientific">Prescottella soli</name>
    <dbReference type="NCBI Taxonomy" id="1543852"/>
    <lineage>
        <taxon>Bacteria</taxon>
        <taxon>Bacillati</taxon>
        <taxon>Actinomycetota</taxon>
        <taxon>Actinomycetes</taxon>
        <taxon>Mycobacteriales</taxon>
        <taxon>Nocardiaceae</taxon>
        <taxon>Prescottella</taxon>
    </lineage>
</organism>
<dbReference type="InterPro" id="IPR012551">
    <property type="entry name" value="DUF1707_SHOCT-like"/>
</dbReference>
<evidence type="ECO:0000313" key="2">
    <source>
        <dbReference type="EMBL" id="MFM1730028.1"/>
    </source>
</evidence>
<comment type="caution">
    <text evidence="2">The sequence shown here is derived from an EMBL/GenBank/DDBJ whole genome shotgun (WGS) entry which is preliminary data.</text>
</comment>
<reference evidence="2 3" key="1">
    <citation type="submission" date="2023-11" db="EMBL/GenBank/DDBJ databases">
        <authorList>
            <person name="Val-Calvo J."/>
            <person name="Scortti M."/>
            <person name="Vazquez-Boland J."/>
        </authorList>
    </citation>
    <scope>NUCLEOTIDE SEQUENCE [LARGE SCALE GENOMIC DNA]</scope>
    <source>
        <strain evidence="2 3">DSM 46662</strain>
    </source>
</reference>
<proteinExistence type="predicted"/>
<dbReference type="Proteomes" id="UP001629744">
    <property type="component" value="Unassembled WGS sequence"/>
</dbReference>
<name>A0ABW9FZL6_9NOCA</name>
<protein>
    <submittedName>
        <fullName evidence="2">DUF1707 domain-containing protein</fullName>
    </submittedName>
</protein>
<dbReference type="PANTHER" id="PTHR40763:SF4">
    <property type="entry name" value="DUF1707 DOMAIN-CONTAINING PROTEIN"/>
    <property type="match status" value="1"/>
</dbReference>
<dbReference type="PANTHER" id="PTHR40763">
    <property type="entry name" value="MEMBRANE PROTEIN-RELATED"/>
    <property type="match status" value="1"/>
</dbReference>
<dbReference type="RefSeq" id="WP_348611642.1">
    <property type="nucleotide sequence ID" value="NZ_CP157276.1"/>
</dbReference>
<gene>
    <name evidence="2" type="ORF">ABEU19_003549</name>
</gene>
<sequence length="272" mass="29796">MPNSRRPRTPTSRLRARDVERDAVRDVLDAAYSDGQLTDVEHRNRTEATRSARTLADLDRLVRDLQVAPDLRDAMPTPPPSRDTRWAVALSAAVVLVCGIVVVTSARDNDEPATAAAATTTELTTAAGFGRMLDEIARQLHDSQVDQLTVYPEYATFSRQVPGKPGLAQRYEYRVGKGQAQLTENGTSSNRTEGVPVDLAELRPNVPRVIGLLHGADRTLRVDDPTRIFLDAKRGDDGPVVSIHLWNEDAGTQGFLTVGFDGAVRSVYRADQ</sequence>
<dbReference type="Pfam" id="PF08044">
    <property type="entry name" value="DUF1707"/>
    <property type="match status" value="1"/>
</dbReference>
<evidence type="ECO:0000313" key="3">
    <source>
        <dbReference type="Proteomes" id="UP001629744"/>
    </source>
</evidence>
<keyword evidence="3" id="KW-1185">Reference proteome</keyword>
<dbReference type="EMBL" id="JBDLNU010000004">
    <property type="protein sequence ID" value="MFM1730028.1"/>
    <property type="molecule type" value="Genomic_DNA"/>
</dbReference>